<dbReference type="Pfam" id="PF01522">
    <property type="entry name" value="Polysacc_deac_1"/>
    <property type="match status" value="1"/>
</dbReference>
<dbReference type="GO" id="GO:0046872">
    <property type="term" value="F:metal ion binding"/>
    <property type="evidence" value="ECO:0007669"/>
    <property type="project" value="UniProtKB-KW"/>
</dbReference>
<evidence type="ECO:0000256" key="1">
    <source>
        <dbReference type="ARBA" id="ARBA00003236"/>
    </source>
</evidence>
<comment type="function">
    <text evidence="1">Is involved in generating a small heat-stable compound (Nod), an acylated oligomer of N-acetylglucosamine, that stimulates mitosis in various plant protoplasts.</text>
</comment>
<evidence type="ECO:0000256" key="6">
    <source>
        <dbReference type="ARBA" id="ARBA00032976"/>
    </source>
</evidence>
<dbReference type="GO" id="GO:0016020">
    <property type="term" value="C:membrane"/>
    <property type="evidence" value="ECO:0007669"/>
    <property type="project" value="TreeGrafter"/>
</dbReference>
<gene>
    <name evidence="9" type="ORF">GGR04_001485</name>
</gene>
<comment type="similarity">
    <text evidence="2">Belongs to the polysaccharide deacetylase family.</text>
</comment>
<dbReference type="PANTHER" id="PTHR10587">
    <property type="entry name" value="GLYCOSYL TRANSFERASE-RELATED"/>
    <property type="match status" value="1"/>
</dbReference>
<name>A0A7W6EGQ2_9HYPH</name>
<evidence type="ECO:0000256" key="2">
    <source>
        <dbReference type="ARBA" id="ARBA00010973"/>
    </source>
</evidence>
<evidence type="ECO:0000256" key="4">
    <source>
        <dbReference type="ARBA" id="ARBA00022723"/>
    </source>
</evidence>
<keyword evidence="4" id="KW-0479">Metal-binding</keyword>
<dbReference type="PROSITE" id="PS51677">
    <property type="entry name" value="NODB"/>
    <property type="match status" value="1"/>
</dbReference>
<organism evidence="9 10">
    <name type="scientific">Aureimonas pseudogalii</name>
    <dbReference type="NCBI Taxonomy" id="1744844"/>
    <lineage>
        <taxon>Bacteria</taxon>
        <taxon>Pseudomonadati</taxon>
        <taxon>Pseudomonadota</taxon>
        <taxon>Alphaproteobacteria</taxon>
        <taxon>Hyphomicrobiales</taxon>
        <taxon>Aurantimonadaceae</taxon>
        <taxon>Aureimonas</taxon>
    </lineage>
</organism>
<feature type="chain" id="PRO_5031245990" description="Chitooligosaccharide deacetylase" evidence="7">
    <location>
        <begin position="22"/>
        <end position="308"/>
    </location>
</feature>
<dbReference type="Proteomes" id="UP000542776">
    <property type="component" value="Unassembled WGS sequence"/>
</dbReference>
<dbReference type="GO" id="GO:0005975">
    <property type="term" value="P:carbohydrate metabolic process"/>
    <property type="evidence" value="ECO:0007669"/>
    <property type="project" value="InterPro"/>
</dbReference>
<dbReference type="RefSeq" id="WP_183199198.1">
    <property type="nucleotide sequence ID" value="NZ_JACIEK010000002.1"/>
</dbReference>
<protein>
    <recommendedName>
        <fullName evidence="3">Chitooligosaccharide deacetylase</fullName>
    </recommendedName>
    <alternativeName>
        <fullName evidence="6">Nodulation protein B</fullName>
    </alternativeName>
</protein>
<dbReference type="PROSITE" id="PS51257">
    <property type="entry name" value="PROKAR_LIPOPROTEIN"/>
    <property type="match status" value="1"/>
</dbReference>
<evidence type="ECO:0000259" key="8">
    <source>
        <dbReference type="PROSITE" id="PS51677"/>
    </source>
</evidence>
<dbReference type="AlphaFoldDB" id="A0A7W6EGQ2"/>
<accession>A0A7W6EGQ2</accession>
<dbReference type="InterPro" id="IPR011330">
    <property type="entry name" value="Glyco_hydro/deAcase_b/a-brl"/>
</dbReference>
<dbReference type="PANTHER" id="PTHR10587:SF133">
    <property type="entry name" value="CHITIN DEACETYLASE 1-RELATED"/>
    <property type="match status" value="1"/>
</dbReference>
<keyword evidence="7" id="KW-0732">Signal</keyword>
<dbReference type="InterPro" id="IPR002509">
    <property type="entry name" value="NODB_dom"/>
</dbReference>
<dbReference type="Gene3D" id="3.20.20.370">
    <property type="entry name" value="Glycoside hydrolase/deacetylase"/>
    <property type="match status" value="1"/>
</dbReference>
<proteinExistence type="inferred from homology"/>
<dbReference type="SUPFAM" id="SSF88713">
    <property type="entry name" value="Glycoside hydrolase/deacetylase"/>
    <property type="match status" value="1"/>
</dbReference>
<feature type="signal peptide" evidence="7">
    <location>
        <begin position="1"/>
        <end position="21"/>
    </location>
</feature>
<keyword evidence="10" id="KW-1185">Reference proteome</keyword>
<evidence type="ECO:0000313" key="9">
    <source>
        <dbReference type="EMBL" id="MBB3997649.1"/>
    </source>
</evidence>
<evidence type="ECO:0000256" key="3">
    <source>
        <dbReference type="ARBA" id="ARBA00020071"/>
    </source>
</evidence>
<reference evidence="9 10" key="1">
    <citation type="submission" date="2020-08" db="EMBL/GenBank/DDBJ databases">
        <title>Genomic Encyclopedia of Type Strains, Phase IV (KMG-IV): sequencing the most valuable type-strain genomes for metagenomic binning, comparative biology and taxonomic classification.</title>
        <authorList>
            <person name="Goeker M."/>
        </authorList>
    </citation>
    <scope>NUCLEOTIDE SEQUENCE [LARGE SCALE GENOMIC DNA]</scope>
    <source>
        <strain evidence="9 10">DSM 102238</strain>
    </source>
</reference>
<keyword evidence="5" id="KW-0378">Hydrolase</keyword>
<dbReference type="InterPro" id="IPR050248">
    <property type="entry name" value="Polysacc_deacetylase_ArnD"/>
</dbReference>
<dbReference type="EMBL" id="JACIEK010000002">
    <property type="protein sequence ID" value="MBB3997649.1"/>
    <property type="molecule type" value="Genomic_DNA"/>
</dbReference>
<dbReference type="CDD" id="cd10917">
    <property type="entry name" value="CE4_NodB_like_6s_7s"/>
    <property type="match status" value="1"/>
</dbReference>
<evidence type="ECO:0000256" key="7">
    <source>
        <dbReference type="SAM" id="SignalP"/>
    </source>
</evidence>
<comment type="caution">
    <text evidence="9">The sequence shown here is derived from an EMBL/GenBank/DDBJ whole genome shotgun (WGS) entry which is preliminary data.</text>
</comment>
<dbReference type="GO" id="GO:0016810">
    <property type="term" value="F:hydrolase activity, acting on carbon-nitrogen (but not peptide) bonds"/>
    <property type="evidence" value="ECO:0007669"/>
    <property type="project" value="InterPro"/>
</dbReference>
<sequence length="308" mass="32355">MVRAVPLLLSGALALSLSACAGNQASSLAIRKPQAAAAPATPAAPTQTGRPGTSVPALGFAATAPKVDDAFPLRQSFRPAFASKLAGRSIPVSRLSDIKLENREVVLTFDDGPVPGKTRRILAALDEAGVGATFLMVGAMANAYPAIAREVAARGHTIGTHTQSHRNLAHLSDEAAMAEIRAGQRSVAAALAPAGFEPAPFFRFPYLADRPSLRQRISEEGIVAIDVDVDSKDYFHATPDAVKDRTLLSLEMHGRGIILFHDIHERTAAMLPGLLAGLERRGFKVVRLVPPGNPPLVASLQPAATPAI</sequence>
<evidence type="ECO:0000313" key="10">
    <source>
        <dbReference type="Proteomes" id="UP000542776"/>
    </source>
</evidence>
<feature type="domain" description="NodB homology" evidence="8">
    <location>
        <begin position="103"/>
        <end position="286"/>
    </location>
</feature>
<evidence type="ECO:0000256" key="5">
    <source>
        <dbReference type="ARBA" id="ARBA00022801"/>
    </source>
</evidence>